<comment type="caution">
    <text evidence="1">The sequence shown here is derived from an EMBL/GenBank/DDBJ whole genome shotgun (WGS) entry which is preliminary data.</text>
</comment>
<dbReference type="Proteomes" id="UP001169027">
    <property type="component" value="Unassembled WGS sequence"/>
</dbReference>
<reference evidence="1" key="1">
    <citation type="submission" date="2023-06" db="EMBL/GenBank/DDBJ databases">
        <authorList>
            <person name="Jiang Y."/>
            <person name="Liu Q."/>
        </authorList>
    </citation>
    <scope>NUCLEOTIDE SEQUENCE</scope>
    <source>
        <strain evidence="1">CGMCC 1.12090</strain>
    </source>
</reference>
<evidence type="ECO:0000313" key="2">
    <source>
        <dbReference type="Proteomes" id="UP001169027"/>
    </source>
</evidence>
<accession>A0ABT8SDV1</accession>
<evidence type="ECO:0000313" key="1">
    <source>
        <dbReference type="EMBL" id="MDO1536182.1"/>
    </source>
</evidence>
<organism evidence="1 2">
    <name type="scientific">Variovorax ginsengisoli</name>
    <dbReference type="NCBI Taxonomy" id="363844"/>
    <lineage>
        <taxon>Bacteria</taxon>
        <taxon>Pseudomonadati</taxon>
        <taxon>Pseudomonadota</taxon>
        <taxon>Betaproteobacteria</taxon>
        <taxon>Burkholderiales</taxon>
        <taxon>Comamonadaceae</taxon>
        <taxon>Variovorax</taxon>
    </lineage>
</organism>
<protein>
    <submittedName>
        <fullName evidence="1">Uncharacterized protein</fullName>
    </submittedName>
</protein>
<dbReference type="EMBL" id="JAUKVY010000025">
    <property type="protein sequence ID" value="MDO1536182.1"/>
    <property type="molecule type" value="Genomic_DNA"/>
</dbReference>
<dbReference type="RefSeq" id="WP_301814148.1">
    <property type="nucleotide sequence ID" value="NZ_JAUJZH010000025.1"/>
</dbReference>
<gene>
    <name evidence="1" type="ORF">Q2T77_28235</name>
</gene>
<keyword evidence="2" id="KW-1185">Reference proteome</keyword>
<name>A0ABT8SDV1_9BURK</name>
<proteinExistence type="predicted"/>
<sequence>MRQADGASIPLSDENADYRAYLEWAETNQADQPPGPTIEERAAVHLAAVDAHLNAAAKAKGYDSIVTAAHRAGYPGPFHDEGVAFATWMDATYQQCYALLAQVQAGEAAEPTPAELIAMLPTLKLPS</sequence>